<keyword evidence="3" id="KW-1185">Reference proteome</keyword>
<dbReference type="PANTHER" id="PTHR47778:SF2">
    <property type="entry name" value="GLYCOSYL TRANSFERASE FAMILY 1 DOMAIN-CONTAINING PROTEIN"/>
    <property type="match status" value="1"/>
</dbReference>
<dbReference type="AlphaFoldDB" id="A0A022RPZ0"/>
<evidence type="ECO:0000313" key="3">
    <source>
        <dbReference type="Proteomes" id="UP000030748"/>
    </source>
</evidence>
<dbReference type="Proteomes" id="UP000030748">
    <property type="component" value="Unassembled WGS sequence"/>
</dbReference>
<dbReference type="PANTHER" id="PTHR47778">
    <property type="entry name" value="BNAA05G14870D PROTEIN"/>
    <property type="match status" value="1"/>
</dbReference>
<feature type="compositionally biased region" description="Gly residues" evidence="1">
    <location>
        <begin position="14"/>
        <end position="27"/>
    </location>
</feature>
<sequence length="256" mass="27999">MDEETLVRLSPLRPGGGSGGGGGGGGLKSSSSGKLSPRGSPSSRRLNSGQTPRREARSGVFSSHCLRSNRIVLWFGLTPDSISSRNGHTVTTRKISSAVAIAANRALSKSIVDVVLAKNTTLDKNKPSMRSRRSLRRKRPVSSKPKTMIADEVESEVDLQTEEIIPKKNTTYVFLVGPFGSVEDSILEWSVGEISVICARECNHLMELDTSIMGVQQERRKIKFPFPQFWGWHGCMLNWPRQECIIGAAKRTSGGF</sequence>
<evidence type="ECO:0000256" key="1">
    <source>
        <dbReference type="SAM" id="MobiDB-lite"/>
    </source>
</evidence>
<proteinExistence type="predicted"/>
<organism evidence="2 3">
    <name type="scientific">Erythranthe guttata</name>
    <name type="common">Yellow monkey flower</name>
    <name type="synonym">Mimulus guttatus</name>
    <dbReference type="NCBI Taxonomy" id="4155"/>
    <lineage>
        <taxon>Eukaryota</taxon>
        <taxon>Viridiplantae</taxon>
        <taxon>Streptophyta</taxon>
        <taxon>Embryophyta</taxon>
        <taxon>Tracheophyta</taxon>
        <taxon>Spermatophyta</taxon>
        <taxon>Magnoliopsida</taxon>
        <taxon>eudicotyledons</taxon>
        <taxon>Gunneridae</taxon>
        <taxon>Pentapetalae</taxon>
        <taxon>asterids</taxon>
        <taxon>lamiids</taxon>
        <taxon>Lamiales</taxon>
        <taxon>Phrymaceae</taxon>
        <taxon>Erythranthe</taxon>
    </lineage>
</organism>
<evidence type="ECO:0000313" key="2">
    <source>
        <dbReference type="EMBL" id="EYU40985.1"/>
    </source>
</evidence>
<feature type="region of interest" description="Disordered" evidence="1">
    <location>
        <begin position="1"/>
        <end position="61"/>
    </location>
</feature>
<reference evidence="2 3" key="1">
    <citation type="journal article" date="2013" name="Proc. Natl. Acad. Sci. U.S.A.">
        <title>Fine-scale variation in meiotic recombination in Mimulus inferred from population shotgun sequencing.</title>
        <authorList>
            <person name="Hellsten U."/>
            <person name="Wright K.M."/>
            <person name="Jenkins J."/>
            <person name="Shu S."/>
            <person name="Yuan Y."/>
            <person name="Wessler S.R."/>
            <person name="Schmutz J."/>
            <person name="Willis J.H."/>
            <person name="Rokhsar D.S."/>
        </authorList>
    </citation>
    <scope>NUCLEOTIDE SEQUENCE [LARGE SCALE GENOMIC DNA]</scope>
    <source>
        <strain evidence="3">cv. DUN x IM62</strain>
    </source>
</reference>
<dbReference type="STRING" id="4155.A0A022RPZ0"/>
<feature type="compositionally biased region" description="Basic residues" evidence="1">
    <location>
        <begin position="127"/>
        <end position="141"/>
    </location>
</feature>
<gene>
    <name evidence="2" type="ORF">MIMGU_mgv11b024308mg</name>
</gene>
<feature type="compositionally biased region" description="Low complexity" evidence="1">
    <location>
        <begin position="28"/>
        <end position="49"/>
    </location>
</feature>
<protein>
    <submittedName>
        <fullName evidence="2">Uncharacterized protein</fullName>
    </submittedName>
</protein>
<accession>A0A022RPZ0</accession>
<dbReference type="EMBL" id="KI630370">
    <property type="protein sequence ID" value="EYU40985.1"/>
    <property type="molecule type" value="Genomic_DNA"/>
</dbReference>
<name>A0A022RPZ0_ERYGU</name>
<feature type="region of interest" description="Disordered" evidence="1">
    <location>
        <begin position="124"/>
        <end position="145"/>
    </location>
</feature>